<comment type="pathway">
    <text evidence="1 5">Purine metabolism; urate degradation; (S)-allantoin from urate: step 1/3.</text>
</comment>
<keyword evidence="4 5" id="KW-0560">Oxidoreductase</keyword>
<dbReference type="Pfam" id="PF01014">
    <property type="entry name" value="Uricase"/>
    <property type="match status" value="2"/>
</dbReference>
<dbReference type="InterPro" id="IPR019842">
    <property type="entry name" value="Uricase_CS"/>
</dbReference>
<proteinExistence type="inferred from homology"/>
<keyword evidence="3 5" id="KW-0659">Purine metabolism</keyword>
<accession>A0ABP0UKG6</accession>
<gene>
    <name evidence="7" type="ORF">CSSPTR1EN2_LOCUS16996</name>
</gene>
<comment type="subcellular location">
    <subcellularLocation>
        <location evidence="5">Peroxisome</location>
    </subcellularLocation>
</comment>
<name>A0ABP0UKG6_9BRYO</name>
<comment type="similarity">
    <text evidence="2 5 6">Belongs to the uricase family.</text>
</comment>
<evidence type="ECO:0000256" key="2">
    <source>
        <dbReference type="ARBA" id="ARBA00009760"/>
    </source>
</evidence>
<dbReference type="SUPFAM" id="SSF55620">
    <property type="entry name" value="Tetrahydrobiopterin biosynthesis enzymes-like"/>
    <property type="match status" value="2"/>
</dbReference>
<dbReference type="PIRSF" id="PIRSF000241">
    <property type="entry name" value="Urate_oxidase"/>
    <property type="match status" value="1"/>
</dbReference>
<dbReference type="PRINTS" id="PR00093">
    <property type="entry name" value="URICASE"/>
</dbReference>
<evidence type="ECO:0000256" key="4">
    <source>
        <dbReference type="ARBA" id="ARBA00023002"/>
    </source>
</evidence>
<dbReference type="Gene3D" id="3.10.270.10">
    <property type="entry name" value="Urate Oxidase"/>
    <property type="match status" value="1"/>
</dbReference>
<keyword evidence="8" id="KW-1185">Reference proteome</keyword>
<organism evidence="7 8">
    <name type="scientific">Sphagnum troendelagicum</name>
    <dbReference type="NCBI Taxonomy" id="128251"/>
    <lineage>
        <taxon>Eukaryota</taxon>
        <taxon>Viridiplantae</taxon>
        <taxon>Streptophyta</taxon>
        <taxon>Embryophyta</taxon>
        <taxon>Bryophyta</taxon>
        <taxon>Sphagnophytina</taxon>
        <taxon>Sphagnopsida</taxon>
        <taxon>Sphagnales</taxon>
        <taxon>Sphagnaceae</taxon>
        <taxon>Sphagnum</taxon>
    </lineage>
</organism>
<dbReference type="InterPro" id="IPR002042">
    <property type="entry name" value="Uricase"/>
</dbReference>
<keyword evidence="5" id="KW-0576">Peroxisome</keyword>
<comment type="function">
    <text evidence="5 6">Catalyzes the oxidation of uric acid to 5-hydroxyisourate, which is further processed to form (S)-allantoin.</text>
</comment>
<sequence>MADLELEHQHGKARVRVARLWRGKRPGEADYLAEWNVSISLISRVLAAFTDGDNSNIVATDTMKNTVYAIAKECTDPLSLEDFGVRLGRHFLTTYPEIVTGAKVMLFEKPWERATVDGQPHNHGFKLGSEKHTVEVVVNSEGDAKVTSGVSELSLLKTTQSGFEGFLRDKYTLLPETRERMLASAIRAVWRCICYGGLCSYSSKPADYQKTYREVKDILVSTFFGPPREGIYSPSVQKTLYEMAQAVLSRFPEIESVYLNMPNIHFLPVNMPTPERLTCVFICFLVQFGDDVFIPTDEPHGSIEARLSRKPILISNL</sequence>
<dbReference type="PANTHER" id="PTHR42874">
    <property type="entry name" value="URICASE"/>
    <property type="match status" value="1"/>
</dbReference>
<dbReference type="EC" id="1.7.3.3" evidence="5 6"/>
<evidence type="ECO:0000256" key="6">
    <source>
        <dbReference type="RuleBase" id="RU004455"/>
    </source>
</evidence>
<protein>
    <recommendedName>
        <fullName evidence="5 6">Uricase</fullName>
        <ecNumber evidence="5 6">1.7.3.3</ecNumber>
    </recommendedName>
    <alternativeName>
        <fullName evidence="5">Urate oxidase</fullName>
    </alternativeName>
</protein>
<evidence type="ECO:0000256" key="3">
    <source>
        <dbReference type="ARBA" id="ARBA00022631"/>
    </source>
</evidence>
<evidence type="ECO:0000256" key="1">
    <source>
        <dbReference type="ARBA" id="ARBA00004831"/>
    </source>
</evidence>
<reference evidence="7" key="1">
    <citation type="submission" date="2024-02" db="EMBL/GenBank/DDBJ databases">
        <authorList>
            <consortium name="ELIXIR-Norway"/>
            <consortium name="Elixir Norway"/>
        </authorList>
    </citation>
    <scope>NUCLEOTIDE SEQUENCE</scope>
</reference>
<dbReference type="NCBIfam" id="TIGR03383">
    <property type="entry name" value="urate_oxi"/>
    <property type="match status" value="1"/>
</dbReference>
<evidence type="ECO:0000256" key="5">
    <source>
        <dbReference type="PIRNR" id="PIRNR000241"/>
    </source>
</evidence>
<dbReference type="EMBL" id="OZ019896">
    <property type="protein sequence ID" value="CAK9223767.1"/>
    <property type="molecule type" value="Genomic_DNA"/>
</dbReference>
<evidence type="ECO:0000313" key="7">
    <source>
        <dbReference type="EMBL" id="CAK9223767.1"/>
    </source>
</evidence>
<dbReference type="Proteomes" id="UP001497512">
    <property type="component" value="Chromosome 4"/>
</dbReference>
<comment type="catalytic activity">
    <reaction evidence="5 6">
        <text>urate + O2 + H2O = 5-hydroxyisourate + H2O2</text>
        <dbReference type="Rhea" id="RHEA:21368"/>
        <dbReference type="ChEBI" id="CHEBI:15377"/>
        <dbReference type="ChEBI" id="CHEBI:15379"/>
        <dbReference type="ChEBI" id="CHEBI:16240"/>
        <dbReference type="ChEBI" id="CHEBI:17775"/>
        <dbReference type="ChEBI" id="CHEBI:18072"/>
        <dbReference type="EC" id="1.7.3.3"/>
    </reaction>
</comment>
<evidence type="ECO:0000313" key="8">
    <source>
        <dbReference type="Proteomes" id="UP001497512"/>
    </source>
</evidence>
<dbReference type="PROSITE" id="PS00366">
    <property type="entry name" value="URICASE"/>
    <property type="match status" value="1"/>
</dbReference>
<dbReference type="PANTHER" id="PTHR42874:SF1">
    <property type="entry name" value="URICASE"/>
    <property type="match status" value="1"/>
</dbReference>